<dbReference type="GO" id="GO:0004725">
    <property type="term" value="F:protein tyrosine phosphatase activity"/>
    <property type="evidence" value="ECO:0007669"/>
    <property type="project" value="InterPro"/>
</dbReference>
<dbReference type="SUPFAM" id="SSF52788">
    <property type="entry name" value="Phosphotyrosine protein phosphatases I"/>
    <property type="match status" value="1"/>
</dbReference>
<organism evidence="6 7">
    <name type="scientific">Desulfitobacterium dichloroeliminans (strain LMG P-21439 / DCA1)</name>
    <dbReference type="NCBI Taxonomy" id="871963"/>
    <lineage>
        <taxon>Bacteria</taxon>
        <taxon>Bacillati</taxon>
        <taxon>Bacillota</taxon>
        <taxon>Clostridia</taxon>
        <taxon>Eubacteriales</taxon>
        <taxon>Desulfitobacteriaceae</taxon>
        <taxon>Desulfitobacterium</taxon>
    </lineage>
</organism>
<accession>L0FAJ2</accession>
<keyword evidence="7" id="KW-1185">Reference proteome</keyword>
<feature type="active site" description="Nucleophile" evidence="4">
    <location>
        <position position="8"/>
    </location>
</feature>
<dbReference type="PANTHER" id="PTHR11717">
    <property type="entry name" value="LOW MOLECULAR WEIGHT PROTEIN TYROSINE PHOSPHATASE"/>
    <property type="match status" value="1"/>
</dbReference>
<dbReference type="PRINTS" id="PR00719">
    <property type="entry name" value="LMWPTPASE"/>
</dbReference>
<dbReference type="InterPro" id="IPR050438">
    <property type="entry name" value="LMW_PTPase"/>
</dbReference>
<feature type="active site" description="Proton donor" evidence="4">
    <location>
        <position position="118"/>
    </location>
</feature>
<dbReference type="AlphaFoldDB" id="L0FAJ2"/>
<evidence type="ECO:0000259" key="5">
    <source>
        <dbReference type="SMART" id="SM00226"/>
    </source>
</evidence>
<keyword evidence="3" id="KW-0904">Protein phosphatase</keyword>
<proteinExistence type="inferred from homology"/>
<dbReference type="Pfam" id="PF01451">
    <property type="entry name" value="LMWPc"/>
    <property type="match status" value="1"/>
</dbReference>
<dbReference type="SMART" id="SM00226">
    <property type="entry name" value="LMWPc"/>
    <property type="match status" value="1"/>
</dbReference>
<evidence type="ECO:0000256" key="4">
    <source>
        <dbReference type="PIRSR" id="PIRSR617867-1"/>
    </source>
</evidence>
<evidence type="ECO:0000256" key="1">
    <source>
        <dbReference type="ARBA" id="ARBA00011063"/>
    </source>
</evidence>
<dbReference type="eggNOG" id="COG0394">
    <property type="taxonomic scope" value="Bacteria"/>
</dbReference>
<dbReference type="KEGG" id="ddl:Desdi_3453"/>
<protein>
    <submittedName>
        <fullName evidence="6">Protein-tyrosine-phosphatase</fullName>
    </submittedName>
</protein>
<gene>
    <name evidence="6" type="ordered locus">Desdi_3453</name>
</gene>
<dbReference type="Proteomes" id="UP000010797">
    <property type="component" value="Chromosome"/>
</dbReference>
<name>L0FAJ2_DESDL</name>
<dbReference type="PANTHER" id="PTHR11717:SF31">
    <property type="entry name" value="LOW MOLECULAR WEIGHT PROTEIN-TYROSINE-PHOSPHATASE ETP-RELATED"/>
    <property type="match status" value="1"/>
</dbReference>
<evidence type="ECO:0000256" key="2">
    <source>
        <dbReference type="ARBA" id="ARBA00022801"/>
    </source>
</evidence>
<feature type="active site" evidence="4">
    <location>
        <position position="14"/>
    </location>
</feature>
<reference evidence="7" key="1">
    <citation type="submission" date="2012-02" db="EMBL/GenBank/DDBJ databases">
        <title>Complete sequence of Desulfitobacterium dichloroeliminans LMG P-21439.</title>
        <authorList>
            <person name="Lucas S."/>
            <person name="Han J."/>
            <person name="Lapidus A."/>
            <person name="Cheng J.-F."/>
            <person name="Goodwin L."/>
            <person name="Pitluck S."/>
            <person name="Peters L."/>
            <person name="Ovchinnikova G."/>
            <person name="Teshima H."/>
            <person name="Detter J.C."/>
            <person name="Han C."/>
            <person name="Tapia R."/>
            <person name="Land M."/>
            <person name="Hauser L."/>
            <person name="Kyrpides N."/>
            <person name="Ivanova N."/>
            <person name="Pagani I."/>
            <person name="Kruse T."/>
            <person name="de Vos W.M."/>
            <person name="Boon N."/>
            <person name="Smidt H."/>
            <person name="Woyke T."/>
        </authorList>
    </citation>
    <scope>NUCLEOTIDE SEQUENCE [LARGE SCALE GENOMIC DNA]</scope>
    <source>
        <strain evidence="7">LMG P-21439 / DCA1</strain>
    </source>
</reference>
<evidence type="ECO:0000313" key="6">
    <source>
        <dbReference type="EMBL" id="AGA70839.1"/>
    </source>
</evidence>
<sequence length="148" mass="16213">MVRIAFVCTGNTCRSPMAEGLARHILGPGVEVESAGLAAWGGDPANGKAIQVLKEKGIDIASHQARAVSRDILASADWVIPMTQTHERQLKDAFPEWSSKVKRLGAWHSQGKYQDVRDPWGGSVETYRQCAQEIETLLHEVKTGLKAH</sequence>
<dbReference type="InterPro" id="IPR036196">
    <property type="entry name" value="Ptyr_pPase_sf"/>
</dbReference>
<dbReference type="EMBL" id="CP003344">
    <property type="protein sequence ID" value="AGA70839.1"/>
    <property type="molecule type" value="Genomic_DNA"/>
</dbReference>
<dbReference type="InterPro" id="IPR023485">
    <property type="entry name" value="Ptyr_pPase"/>
</dbReference>
<dbReference type="HOGENOM" id="CLU_071415_1_2_9"/>
<dbReference type="CDD" id="cd16344">
    <property type="entry name" value="LMWPAP"/>
    <property type="match status" value="1"/>
</dbReference>
<keyword evidence="2" id="KW-0378">Hydrolase</keyword>
<feature type="domain" description="Phosphotyrosine protein phosphatase I" evidence="5">
    <location>
        <begin position="2"/>
        <end position="144"/>
    </location>
</feature>
<dbReference type="STRING" id="871963.Desdi_3453"/>
<dbReference type="Gene3D" id="3.40.50.2300">
    <property type="match status" value="1"/>
</dbReference>
<comment type="similarity">
    <text evidence="1">Belongs to the low molecular weight phosphotyrosine protein phosphatase family.</text>
</comment>
<evidence type="ECO:0000313" key="7">
    <source>
        <dbReference type="Proteomes" id="UP000010797"/>
    </source>
</evidence>
<evidence type="ECO:0000256" key="3">
    <source>
        <dbReference type="ARBA" id="ARBA00022912"/>
    </source>
</evidence>
<dbReference type="InterPro" id="IPR017867">
    <property type="entry name" value="Tyr_phospatase_low_mol_wt"/>
</dbReference>